<evidence type="ECO:0000313" key="7">
    <source>
        <dbReference type="Proteomes" id="UP001500729"/>
    </source>
</evidence>
<feature type="binding site" evidence="4">
    <location>
        <begin position="116"/>
        <end position="117"/>
    </location>
    <ligand>
        <name>acetyl-CoA</name>
        <dbReference type="ChEBI" id="CHEBI:57288"/>
    </ligand>
</feature>
<feature type="active site" description="Proton donor" evidence="4">
    <location>
        <position position="121"/>
    </location>
</feature>
<dbReference type="Pfam" id="PF13527">
    <property type="entry name" value="Acetyltransf_9"/>
    <property type="match status" value="1"/>
</dbReference>
<dbReference type="HAMAP" id="MF_01812">
    <property type="entry name" value="Eis"/>
    <property type="match status" value="1"/>
</dbReference>
<dbReference type="InterPro" id="IPR025559">
    <property type="entry name" value="Eis_dom"/>
</dbReference>
<dbReference type="Pfam" id="PF17668">
    <property type="entry name" value="Acetyltransf_17"/>
    <property type="match status" value="1"/>
</dbReference>
<dbReference type="SUPFAM" id="SSF55718">
    <property type="entry name" value="SCP-like"/>
    <property type="match status" value="1"/>
</dbReference>
<keyword evidence="3 4" id="KW-0012">Acyltransferase</keyword>
<sequence>MTDLTARTLQGSELDDYFDVFRAAFLLDDELLHFRGVLDAGRSHGVFDGDELIGVASRLAPRLALPGGTSAPLAAVTAVGVKPGHRRRGVLTRLMRAQLHSLHEDGGAPVAALYASEGAIYGRFGYAVGTYEAKLSVPGKTPFKSTVDIDPRPVRELGREAALEFVHRFYPTVERDHAGRLSRDDSAWEVRVAADRPGDAGEGKPRFAVHPDGYAIYRPEKGWNDRGPDFKLHVQELVAATPRAYAALWRYLLDVDFAGEVRWDKAAVDEPVVHLLANPRTAGRRVVDGLWLRLVDLDRALRARTYSAPLDTVLEVTDAFCPWNAGRWRLRVDDDGNAEVTRSEDAAALDVDITDLASVYLGGNTFAGLARAGRLGDADPDALRRASRAFATDVAPHCQEGF</sequence>
<dbReference type="Gene3D" id="3.40.630.30">
    <property type="match status" value="2"/>
</dbReference>
<feature type="binding site" evidence="4">
    <location>
        <begin position="87"/>
        <end position="92"/>
    </location>
    <ligand>
        <name>acetyl-CoA</name>
        <dbReference type="ChEBI" id="CHEBI:57288"/>
    </ligand>
</feature>
<comment type="similarity">
    <text evidence="1 4">Belongs to the acetyltransferase Eis family.</text>
</comment>
<dbReference type="Gene3D" id="3.30.1050.10">
    <property type="entry name" value="SCP2 sterol-binding domain"/>
    <property type="match status" value="1"/>
</dbReference>
<keyword evidence="7" id="KW-1185">Reference proteome</keyword>
<dbReference type="CDD" id="cd04301">
    <property type="entry name" value="NAT_SF"/>
    <property type="match status" value="1"/>
</dbReference>
<dbReference type="InterPro" id="IPR016181">
    <property type="entry name" value="Acyl_CoA_acyltransferase"/>
</dbReference>
<dbReference type="InterPro" id="IPR036527">
    <property type="entry name" value="SCP2_sterol-bd_dom_sf"/>
</dbReference>
<dbReference type="RefSeq" id="WP_009950209.1">
    <property type="nucleotide sequence ID" value="NZ_BAAAGS010000002.1"/>
</dbReference>
<dbReference type="PANTHER" id="PTHR37817">
    <property type="entry name" value="N-ACETYLTRANSFERASE EIS"/>
    <property type="match status" value="1"/>
</dbReference>
<comment type="subunit">
    <text evidence="4">Homohexamer; trimer of dimers.</text>
</comment>
<evidence type="ECO:0000259" key="5">
    <source>
        <dbReference type="PROSITE" id="PS51186"/>
    </source>
</evidence>
<evidence type="ECO:0000313" key="6">
    <source>
        <dbReference type="EMBL" id="GAA0509904.1"/>
    </source>
</evidence>
<feature type="active site" description="Proton acceptor; via carboxylate" evidence="4">
    <location>
        <position position="402"/>
    </location>
</feature>
<dbReference type="InterPro" id="IPR022902">
    <property type="entry name" value="NAcTrfase_Eis"/>
</dbReference>
<name>A0ABN1C1I6_SACER</name>
<organism evidence="6 7">
    <name type="scientific">Saccharopolyspora erythraea</name>
    <name type="common">Streptomyces erythraeus</name>
    <dbReference type="NCBI Taxonomy" id="1836"/>
    <lineage>
        <taxon>Bacteria</taxon>
        <taxon>Bacillati</taxon>
        <taxon>Actinomycetota</taxon>
        <taxon>Actinomycetes</taxon>
        <taxon>Pseudonocardiales</taxon>
        <taxon>Pseudonocardiaceae</taxon>
        <taxon>Saccharopolyspora</taxon>
    </lineage>
</organism>
<protein>
    <submittedName>
        <fullName evidence="6">Amikacin resistance N-acetyltransferase Eis2</fullName>
    </submittedName>
</protein>
<comment type="caution">
    <text evidence="6">The sequence shown here is derived from an EMBL/GenBank/DDBJ whole genome shotgun (WGS) entry which is preliminary data.</text>
</comment>
<dbReference type="SUPFAM" id="SSF55729">
    <property type="entry name" value="Acyl-CoA N-acyltransferases (Nat)"/>
    <property type="match status" value="1"/>
</dbReference>
<reference evidence="6 7" key="1">
    <citation type="journal article" date="2019" name="Int. J. Syst. Evol. Microbiol.">
        <title>The Global Catalogue of Microorganisms (GCM) 10K type strain sequencing project: providing services to taxonomists for standard genome sequencing and annotation.</title>
        <authorList>
            <consortium name="The Broad Institute Genomics Platform"/>
            <consortium name="The Broad Institute Genome Sequencing Center for Infectious Disease"/>
            <person name="Wu L."/>
            <person name="Ma J."/>
        </authorList>
    </citation>
    <scope>NUCLEOTIDE SEQUENCE [LARGE SCALE GENOMIC DNA]</scope>
    <source>
        <strain evidence="6 7">JCM 10303</strain>
    </source>
</reference>
<dbReference type="Pfam" id="PF13530">
    <property type="entry name" value="SCP2_2"/>
    <property type="match status" value="1"/>
</dbReference>
<feature type="binding site" evidence="4">
    <location>
        <begin position="79"/>
        <end position="81"/>
    </location>
    <ligand>
        <name>acetyl-CoA</name>
        <dbReference type="ChEBI" id="CHEBI:57288"/>
    </ligand>
</feature>
<evidence type="ECO:0000256" key="4">
    <source>
        <dbReference type="HAMAP-Rule" id="MF_01812"/>
    </source>
</evidence>
<dbReference type="InterPro" id="IPR000182">
    <property type="entry name" value="GNAT_dom"/>
</dbReference>
<dbReference type="Proteomes" id="UP001500729">
    <property type="component" value="Unassembled WGS sequence"/>
</dbReference>
<gene>
    <name evidence="6" type="primary">eis2_1</name>
    <name evidence="6" type="ORF">GCM10009533_05930</name>
</gene>
<dbReference type="PANTHER" id="PTHR37817:SF1">
    <property type="entry name" value="N-ACETYLTRANSFERASE EIS"/>
    <property type="match status" value="1"/>
</dbReference>
<dbReference type="InterPro" id="IPR041380">
    <property type="entry name" value="Acetyltransf_17"/>
</dbReference>
<proteinExistence type="inferred from homology"/>
<dbReference type="EMBL" id="BAAAGS010000002">
    <property type="protein sequence ID" value="GAA0509904.1"/>
    <property type="molecule type" value="Genomic_DNA"/>
</dbReference>
<keyword evidence="2 4" id="KW-0808">Transferase</keyword>
<dbReference type="PROSITE" id="PS51186">
    <property type="entry name" value="GNAT"/>
    <property type="match status" value="1"/>
</dbReference>
<evidence type="ECO:0000256" key="2">
    <source>
        <dbReference type="ARBA" id="ARBA00022679"/>
    </source>
</evidence>
<dbReference type="NCBIfam" id="NF002367">
    <property type="entry name" value="PRK01346.1-4"/>
    <property type="match status" value="1"/>
</dbReference>
<feature type="domain" description="N-acetyltransferase" evidence="5">
    <location>
        <begin position="4"/>
        <end position="148"/>
    </location>
</feature>
<dbReference type="InterPro" id="IPR051554">
    <property type="entry name" value="Acetyltransferase_Eis"/>
</dbReference>
<evidence type="ECO:0000256" key="1">
    <source>
        <dbReference type="ARBA" id="ARBA00009213"/>
    </source>
</evidence>
<evidence type="ECO:0000256" key="3">
    <source>
        <dbReference type="ARBA" id="ARBA00023315"/>
    </source>
</evidence>
<accession>A0ABN1C1I6</accession>